<gene>
    <name evidence="3" type="ORF">B296_00039536</name>
</gene>
<dbReference type="Proteomes" id="UP000287651">
    <property type="component" value="Unassembled WGS sequence"/>
</dbReference>
<dbReference type="GO" id="GO:0003676">
    <property type="term" value="F:nucleic acid binding"/>
    <property type="evidence" value="ECO:0007669"/>
    <property type="project" value="InterPro"/>
</dbReference>
<evidence type="ECO:0000313" key="4">
    <source>
        <dbReference type="Proteomes" id="UP000287651"/>
    </source>
</evidence>
<dbReference type="PANTHER" id="PTHR47487:SF12">
    <property type="entry name" value="GLUTENIN, HIGH MOLECULAR WEIGHT SUBUNIT DX5-LIKE"/>
    <property type="match status" value="1"/>
</dbReference>
<evidence type="ECO:0000256" key="1">
    <source>
        <dbReference type="SAM" id="MobiDB-lite"/>
    </source>
</evidence>
<dbReference type="InterPro" id="IPR036236">
    <property type="entry name" value="Znf_C2H2_sf"/>
</dbReference>
<feature type="domain" description="U1-type" evidence="2">
    <location>
        <begin position="371"/>
        <end position="405"/>
    </location>
</feature>
<feature type="region of interest" description="Disordered" evidence="1">
    <location>
        <begin position="282"/>
        <end position="323"/>
    </location>
</feature>
<reference evidence="3 4" key="1">
    <citation type="journal article" date="2014" name="Agronomy (Basel)">
        <title>A Draft Genome Sequence for Ensete ventricosum, the Drought-Tolerant Tree Against Hunger.</title>
        <authorList>
            <person name="Harrison J."/>
            <person name="Moore K.A."/>
            <person name="Paszkiewicz K."/>
            <person name="Jones T."/>
            <person name="Grant M."/>
            <person name="Ambacheew D."/>
            <person name="Muzemil S."/>
            <person name="Studholme D.J."/>
        </authorList>
    </citation>
    <scope>NUCLEOTIDE SEQUENCE [LARGE SCALE GENOMIC DNA]</scope>
</reference>
<feature type="compositionally biased region" description="Basic residues" evidence="1">
    <location>
        <begin position="54"/>
        <end position="63"/>
    </location>
</feature>
<dbReference type="PANTHER" id="PTHR47487">
    <property type="entry name" value="OS06G0651300 PROTEIN-RELATED"/>
    <property type="match status" value="1"/>
</dbReference>
<accession>A0A426XHJ6</accession>
<dbReference type="SMART" id="SM00451">
    <property type="entry name" value="ZnF_U1"/>
    <property type="match status" value="2"/>
</dbReference>
<dbReference type="SUPFAM" id="SSF57667">
    <property type="entry name" value="beta-beta-alpha zinc fingers"/>
    <property type="match status" value="2"/>
</dbReference>
<dbReference type="AlphaFoldDB" id="A0A426XHJ6"/>
<sequence length="767" mass="83722">MLLKSFQAFLQVGGESARRGGSRRGRWPFRGGGGRGNVDFRPSRHDVGSPPFHGRGRGRKGRGGSRQNHLSAPVGPLPVTAPASVAESLSVIPPVLEESKAPSQSPALVAESKTVVPKRPFLPLAWCDICRVDCNSLEVLEQHKNGKRHKKTVQRIQEIQAQQKLMADLHAKYVAKPEIVLQSAEENKGSLPGEANKLFSHTDKAGESVAAAFSSDQVIEAGNAVVVALNTSSAALPASSQDTEANKGSISSATVILSEVNEANICSAALGYLPPATTEMDQKMGPETQSQNITIRSDSSKEGETGSVAPTTDAPDYIDVPAAKGCGRRAGTNGYNRRHGSKRKMMRYWRNGKRLKMLEAVESNPQEHQKERPRVCTLCNVTCDTQAVFDCHLSGKKHISRIKRFQGQHTEFGPITVYIPPNQPTARPPKAPDPLFYGLRSHEMLQQEARTEGYGVQTGDQAEQGGKAEPVALGFRSQQPSEIPQGRAPITECQNSVNSAAETVSKEKSELPVAFSTGIATFVNEAPLGKNVYARGFVVTAAMPGLKAEAPSLPHRQYWHPIALLGFSRVTPDFTHPRLSRELHESMVFFVRRPLSNLSARISLACRGAVAARGRRPDDDVNLFLNRPLWSGRRVSRRPIIGERRLVANIATQVPVSDKVFNLTLQVTTFFRVVAMFPMKMTISSFVTSFYSGYYRSFIPEIFNVSLAYHAVVLLHTVRGPCSEVHVLPTAAMACRPYHCQVDRIIAGSTIPLSGWFCCVVSATLEI</sequence>
<feature type="region of interest" description="Disordered" evidence="1">
    <location>
        <begin position="13"/>
        <end position="78"/>
    </location>
</feature>
<proteinExistence type="predicted"/>
<dbReference type="InterPro" id="IPR003604">
    <property type="entry name" value="Matrin/U1-like-C_Znf_C2H2"/>
</dbReference>
<dbReference type="GO" id="GO:0008270">
    <property type="term" value="F:zinc ion binding"/>
    <property type="evidence" value="ECO:0007669"/>
    <property type="project" value="InterPro"/>
</dbReference>
<evidence type="ECO:0000313" key="3">
    <source>
        <dbReference type="EMBL" id="RRT38946.1"/>
    </source>
</evidence>
<dbReference type="Pfam" id="PF12874">
    <property type="entry name" value="zf-met"/>
    <property type="match status" value="2"/>
</dbReference>
<name>A0A426XHJ6_ENSVE</name>
<comment type="caution">
    <text evidence="3">The sequence shown here is derived from an EMBL/GenBank/DDBJ whole genome shotgun (WGS) entry which is preliminary data.</text>
</comment>
<feature type="domain" description="U1-type" evidence="2">
    <location>
        <begin position="122"/>
        <end position="156"/>
    </location>
</feature>
<dbReference type="EMBL" id="AMZH03020663">
    <property type="protein sequence ID" value="RRT38946.1"/>
    <property type="molecule type" value="Genomic_DNA"/>
</dbReference>
<organism evidence="3 4">
    <name type="scientific">Ensete ventricosum</name>
    <name type="common">Abyssinian banana</name>
    <name type="synonym">Musa ensete</name>
    <dbReference type="NCBI Taxonomy" id="4639"/>
    <lineage>
        <taxon>Eukaryota</taxon>
        <taxon>Viridiplantae</taxon>
        <taxon>Streptophyta</taxon>
        <taxon>Embryophyta</taxon>
        <taxon>Tracheophyta</taxon>
        <taxon>Spermatophyta</taxon>
        <taxon>Magnoliopsida</taxon>
        <taxon>Liliopsida</taxon>
        <taxon>Zingiberales</taxon>
        <taxon>Musaceae</taxon>
        <taxon>Ensete</taxon>
    </lineage>
</organism>
<evidence type="ECO:0000259" key="2">
    <source>
        <dbReference type="SMART" id="SM00451"/>
    </source>
</evidence>
<protein>
    <recommendedName>
        <fullName evidence="2">U1-type domain-containing protein</fullName>
    </recommendedName>
</protein>
<feature type="compositionally biased region" description="Polar residues" evidence="1">
    <location>
        <begin position="287"/>
        <end position="297"/>
    </location>
</feature>
<dbReference type="InterPro" id="IPR013087">
    <property type="entry name" value="Znf_C2H2_type"/>
</dbReference>
<dbReference type="Gene3D" id="3.30.160.60">
    <property type="entry name" value="Classic Zinc Finger"/>
    <property type="match status" value="2"/>
</dbReference>